<dbReference type="RefSeq" id="WP_090006181.1">
    <property type="nucleotide sequence ID" value="NZ_FNET01000005.1"/>
</dbReference>
<proteinExistence type="predicted"/>
<organism evidence="1 2">
    <name type="scientific">Lentzea albidocapillata subsp. violacea</name>
    <dbReference type="NCBI Taxonomy" id="128104"/>
    <lineage>
        <taxon>Bacteria</taxon>
        <taxon>Bacillati</taxon>
        <taxon>Actinomycetota</taxon>
        <taxon>Actinomycetes</taxon>
        <taxon>Pseudonocardiales</taxon>
        <taxon>Pseudonocardiaceae</taxon>
        <taxon>Lentzea</taxon>
    </lineage>
</organism>
<dbReference type="AlphaFoldDB" id="A0A1G9AVA4"/>
<protein>
    <submittedName>
        <fullName evidence="1">Uncharacterized protein</fullName>
    </submittedName>
</protein>
<dbReference type="EMBL" id="FNET01000005">
    <property type="protein sequence ID" value="SDK31329.1"/>
    <property type="molecule type" value="Genomic_DNA"/>
</dbReference>
<evidence type="ECO:0000313" key="2">
    <source>
        <dbReference type="Proteomes" id="UP000199682"/>
    </source>
</evidence>
<dbReference type="Proteomes" id="UP000199682">
    <property type="component" value="Unassembled WGS sequence"/>
</dbReference>
<sequence length="72" mass="7228">MSAGDTWANDSESTKGRGCFPRLALLASVAAVVLVLSGCDELSPVEPSAPATGVQPQPPVTAVVPSAVVVRP</sequence>
<gene>
    <name evidence="1" type="ORF">SAMN04488074_105132</name>
</gene>
<evidence type="ECO:0000313" key="1">
    <source>
        <dbReference type="EMBL" id="SDK31329.1"/>
    </source>
</evidence>
<reference evidence="2" key="1">
    <citation type="submission" date="2016-10" db="EMBL/GenBank/DDBJ databases">
        <authorList>
            <person name="Varghese N."/>
            <person name="Submissions S."/>
        </authorList>
    </citation>
    <scope>NUCLEOTIDE SEQUENCE [LARGE SCALE GENOMIC DNA]</scope>
    <source>
        <strain evidence="2">DSM 44796</strain>
    </source>
</reference>
<accession>A0A1G9AVA4</accession>
<name>A0A1G9AVA4_9PSEU</name>